<evidence type="ECO:0000313" key="2">
    <source>
        <dbReference type="EMBL" id="CAL6003696.1"/>
    </source>
</evidence>
<organism evidence="2 3">
    <name type="scientific">Hexamita inflata</name>
    <dbReference type="NCBI Taxonomy" id="28002"/>
    <lineage>
        <taxon>Eukaryota</taxon>
        <taxon>Metamonada</taxon>
        <taxon>Diplomonadida</taxon>
        <taxon>Hexamitidae</taxon>
        <taxon>Hexamitinae</taxon>
        <taxon>Hexamita</taxon>
    </lineage>
</organism>
<dbReference type="EMBL" id="CAXDID020000047">
    <property type="protein sequence ID" value="CAL6003696.1"/>
    <property type="molecule type" value="Genomic_DNA"/>
</dbReference>
<protein>
    <submittedName>
        <fullName evidence="2">Uncharacterized protein</fullName>
    </submittedName>
</protein>
<keyword evidence="1" id="KW-0175">Coiled coil</keyword>
<keyword evidence="3" id="KW-1185">Reference proteome</keyword>
<gene>
    <name evidence="2" type="ORF">HINF_LOCUS18531</name>
</gene>
<feature type="coiled-coil region" evidence="1">
    <location>
        <begin position="595"/>
        <end position="629"/>
    </location>
</feature>
<feature type="coiled-coil region" evidence="1">
    <location>
        <begin position="130"/>
        <end position="162"/>
    </location>
</feature>
<accession>A0ABP1HWE7</accession>
<sequence length="769" mass="88586">MKSIQILFENEPIVISFNKLQIGLKIAKILSNSDNNCSDNITGQQNYIKNISQYCVQAPTFIDADICQNDHRIKLSHTGAIRTLTLFKKTVSQFENSGKKIISQTIYSTNNQQVSQSQQSRSYNSHAIENQNIMQKYQQQLLKKQQQQQQQKLEKLTNGENQQLDSQNKKIICSDVKIDNNVQLEIVNTNLTQPQDNLAQNISINDKQPENDTQRSSNLQLVESTQANSILLPVINQQPQLDQQTIPKQSISQIPNVQNLLFDLKLPQLQSISFPPVPNIFMQTSNYVKQSNIKPKYHLTEAQTLLKRILTHVLAKEPYQLSKAYQILTIPETTPISVVIKEMTNFLLNSRMEVLISHFQEYQSIPLEIKLKIQQSICDSKSNRQKLEAFKSENYSDSRTEVKIKQQIQQQMQEEDVQSSAQEEFELSQKCNEAVNNIQNENIQDIQQTEANKSKIQDNHITSIQEEQPIKQELYTLNRFNYNLNAANKIEPHELSTTPKKTLVLAKSAWYAKIHQNITKIQNSEQIISPLQPQQYFICVNNSVQNSQLIINHRAWSGRQNFELLFSVHHQICADIAKQKWSAIDVSALSEKNSLVSLVDQKMALSEKIEEAQLSIEQHIENNFELADQNPEHLARAIMMIFGLGSTCSFHLTSTLLYFQHYLLIIIAPNQYDIYLPIIKHLLPKLLPLMQNSIYPFKKQYRVLNTDEAQTFEQYFKKYCQKAKNGKLPQALSYEHVIQIVGNSENGQKTAQILATKQEPEIKRKPRKD</sequence>
<reference evidence="2 3" key="1">
    <citation type="submission" date="2024-07" db="EMBL/GenBank/DDBJ databases">
        <authorList>
            <person name="Akdeniz Z."/>
        </authorList>
    </citation>
    <scope>NUCLEOTIDE SEQUENCE [LARGE SCALE GENOMIC DNA]</scope>
</reference>
<proteinExistence type="predicted"/>
<comment type="caution">
    <text evidence="2">The sequence shown here is derived from an EMBL/GenBank/DDBJ whole genome shotgun (WGS) entry which is preliminary data.</text>
</comment>
<name>A0ABP1HWE7_9EUKA</name>
<dbReference type="Proteomes" id="UP001642409">
    <property type="component" value="Unassembled WGS sequence"/>
</dbReference>
<evidence type="ECO:0000256" key="1">
    <source>
        <dbReference type="SAM" id="Coils"/>
    </source>
</evidence>
<evidence type="ECO:0000313" key="3">
    <source>
        <dbReference type="Proteomes" id="UP001642409"/>
    </source>
</evidence>